<evidence type="ECO:0000256" key="1">
    <source>
        <dbReference type="ARBA" id="ARBA00009018"/>
    </source>
</evidence>
<reference evidence="7 8" key="1">
    <citation type="submission" date="2016-11" db="EMBL/GenBank/DDBJ databases">
        <authorList>
            <person name="Jaros S."/>
            <person name="Januszkiewicz K."/>
            <person name="Wedrychowicz H."/>
        </authorList>
    </citation>
    <scope>NUCLEOTIDE SEQUENCE [LARGE SCALE GENOMIC DNA]</scope>
    <source>
        <strain evidence="7 8">DSM 26892</strain>
    </source>
</reference>
<sequence length="202" mass="21902">MNRPFLIGLTGSIGMGKSTAAAMFRDMGVPVWDADAAVHRLYAEGGAAVEPMRALHPAAIRDGAVDRAALKEWIAADPSALPRIESVVHPLVAEDRAAFIDACDSDIAVLDIPLLFETGSPDAFDLVAVVSAPPEVQRDRVLSRPGMTEDHFDRILSKQMPDGEKRARADVIIPSLNMDDTRATIAMLIDEIRKGRHARNRS</sequence>
<comment type="catalytic activity">
    <reaction evidence="5">
        <text>3'-dephospho-CoA + ATP = ADP + CoA + H(+)</text>
        <dbReference type="Rhea" id="RHEA:18245"/>
        <dbReference type="ChEBI" id="CHEBI:15378"/>
        <dbReference type="ChEBI" id="CHEBI:30616"/>
        <dbReference type="ChEBI" id="CHEBI:57287"/>
        <dbReference type="ChEBI" id="CHEBI:57328"/>
        <dbReference type="ChEBI" id="CHEBI:456216"/>
        <dbReference type="EC" id="2.7.1.24"/>
    </reaction>
</comment>
<evidence type="ECO:0000256" key="4">
    <source>
        <dbReference type="ARBA" id="ARBA00022993"/>
    </source>
</evidence>
<dbReference type="STRING" id="313368.SAMN04488012_102168"/>
<evidence type="ECO:0000256" key="6">
    <source>
        <dbReference type="NCBIfam" id="TIGR00152"/>
    </source>
</evidence>
<gene>
    <name evidence="5" type="primary">coaE</name>
    <name evidence="7" type="ORF">SAMN04488012_102168</name>
</gene>
<dbReference type="RefSeq" id="WP_073126853.1">
    <property type="nucleotide sequence ID" value="NZ_FQZA01000002.1"/>
</dbReference>
<feature type="binding site" evidence="5">
    <location>
        <begin position="14"/>
        <end position="19"/>
    </location>
    <ligand>
        <name>ATP</name>
        <dbReference type="ChEBI" id="CHEBI:30616"/>
    </ligand>
</feature>
<keyword evidence="5 7" id="KW-0418">Kinase</keyword>
<keyword evidence="5" id="KW-0808">Transferase</keyword>
<evidence type="ECO:0000313" key="7">
    <source>
        <dbReference type="EMBL" id="SHI64850.1"/>
    </source>
</evidence>
<dbReference type="GO" id="GO:0015937">
    <property type="term" value="P:coenzyme A biosynthetic process"/>
    <property type="evidence" value="ECO:0007669"/>
    <property type="project" value="UniProtKB-UniRule"/>
</dbReference>
<dbReference type="PANTHER" id="PTHR10695:SF46">
    <property type="entry name" value="BIFUNCTIONAL COENZYME A SYNTHASE-RELATED"/>
    <property type="match status" value="1"/>
</dbReference>
<dbReference type="EC" id="2.7.1.24" evidence="5 6"/>
<dbReference type="Proteomes" id="UP000184040">
    <property type="component" value="Unassembled WGS sequence"/>
</dbReference>
<keyword evidence="5" id="KW-0963">Cytoplasm</keyword>
<dbReference type="Pfam" id="PF01121">
    <property type="entry name" value="CoaE"/>
    <property type="match status" value="1"/>
</dbReference>
<keyword evidence="8" id="KW-1185">Reference proteome</keyword>
<dbReference type="HAMAP" id="MF_00376">
    <property type="entry name" value="Dephospho_CoA_kinase"/>
    <property type="match status" value="1"/>
</dbReference>
<comment type="subcellular location">
    <subcellularLocation>
        <location evidence="5">Cytoplasm</location>
    </subcellularLocation>
</comment>
<dbReference type="GO" id="GO:0005737">
    <property type="term" value="C:cytoplasm"/>
    <property type="evidence" value="ECO:0007669"/>
    <property type="project" value="UniProtKB-SubCell"/>
</dbReference>
<dbReference type="UniPathway" id="UPA00241">
    <property type="reaction ID" value="UER00356"/>
</dbReference>
<evidence type="ECO:0000256" key="2">
    <source>
        <dbReference type="ARBA" id="ARBA00022741"/>
    </source>
</evidence>
<dbReference type="InterPro" id="IPR027417">
    <property type="entry name" value="P-loop_NTPase"/>
</dbReference>
<dbReference type="EMBL" id="FQZA01000002">
    <property type="protein sequence ID" value="SHI64850.1"/>
    <property type="molecule type" value="Genomic_DNA"/>
</dbReference>
<protein>
    <recommendedName>
        <fullName evidence="5 6">Dephospho-CoA kinase</fullName>
        <ecNumber evidence="5 6">2.7.1.24</ecNumber>
    </recommendedName>
    <alternativeName>
        <fullName evidence="5">Dephosphocoenzyme A kinase</fullName>
    </alternativeName>
</protein>
<dbReference type="SUPFAM" id="SSF52540">
    <property type="entry name" value="P-loop containing nucleoside triphosphate hydrolases"/>
    <property type="match status" value="1"/>
</dbReference>
<comment type="function">
    <text evidence="5">Catalyzes the phosphorylation of the 3'-hydroxyl group of dephosphocoenzyme A to form coenzyme A.</text>
</comment>
<keyword evidence="3 5" id="KW-0067">ATP-binding</keyword>
<organism evidence="7 8">
    <name type="scientific">Palleronia salina</name>
    <dbReference type="NCBI Taxonomy" id="313368"/>
    <lineage>
        <taxon>Bacteria</taxon>
        <taxon>Pseudomonadati</taxon>
        <taxon>Pseudomonadota</taxon>
        <taxon>Alphaproteobacteria</taxon>
        <taxon>Rhodobacterales</taxon>
        <taxon>Roseobacteraceae</taxon>
        <taxon>Palleronia</taxon>
    </lineage>
</organism>
<keyword evidence="4 5" id="KW-0173">Coenzyme A biosynthesis</keyword>
<dbReference type="Gene3D" id="3.40.50.300">
    <property type="entry name" value="P-loop containing nucleotide triphosphate hydrolases"/>
    <property type="match status" value="1"/>
</dbReference>
<comment type="pathway">
    <text evidence="5">Cofactor biosynthesis; coenzyme A biosynthesis; CoA from (R)-pantothenate: step 5/5.</text>
</comment>
<evidence type="ECO:0000256" key="3">
    <source>
        <dbReference type="ARBA" id="ARBA00022840"/>
    </source>
</evidence>
<dbReference type="CDD" id="cd02022">
    <property type="entry name" value="DPCK"/>
    <property type="match status" value="1"/>
</dbReference>
<proteinExistence type="inferred from homology"/>
<dbReference type="GO" id="GO:0004140">
    <property type="term" value="F:dephospho-CoA kinase activity"/>
    <property type="evidence" value="ECO:0007669"/>
    <property type="project" value="UniProtKB-UniRule"/>
</dbReference>
<evidence type="ECO:0000313" key="8">
    <source>
        <dbReference type="Proteomes" id="UP000184040"/>
    </source>
</evidence>
<dbReference type="GO" id="GO:0005524">
    <property type="term" value="F:ATP binding"/>
    <property type="evidence" value="ECO:0007669"/>
    <property type="project" value="UniProtKB-UniRule"/>
</dbReference>
<name>A0A1M6CV60_9RHOB</name>
<keyword evidence="2 5" id="KW-0547">Nucleotide-binding</keyword>
<dbReference type="AlphaFoldDB" id="A0A1M6CV60"/>
<dbReference type="PANTHER" id="PTHR10695">
    <property type="entry name" value="DEPHOSPHO-COA KINASE-RELATED"/>
    <property type="match status" value="1"/>
</dbReference>
<dbReference type="NCBIfam" id="TIGR00152">
    <property type="entry name" value="dephospho-CoA kinase"/>
    <property type="match status" value="1"/>
</dbReference>
<dbReference type="InterPro" id="IPR001977">
    <property type="entry name" value="Depp_CoAkinase"/>
</dbReference>
<accession>A0A1M6CV60</accession>
<comment type="similarity">
    <text evidence="1 5">Belongs to the CoaE family.</text>
</comment>
<evidence type="ECO:0000256" key="5">
    <source>
        <dbReference type="HAMAP-Rule" id="MF_00376"/>
    </source>
</evidence>
<dbReference type="PROSITE" id="PS51219">
    <property type="entry name" value="DPCK"/>
    <property type="match status" value="1"/>
</dbReference>